<comment type="caution">
    <text evidence="2">The sequence shown here is derived from an EMBL/GenBank/DDBJ whole genome shotgun (WGS) entry which is preliminary data.</text>
</comment>
<dbReference type="OrthoDB" id="9795247at2"/>
<dbReference type="Gene3D" id="3.30.420.40">
    <property type="match status" value="2"/>
</dbReference>
<dbReference type="PANTHER" id="PTHR18964:SF170">
    <property type="entry name" value="SUGAR KINASE"/>
    <property type="match status" value="1"/>
</dbReference>
<reference evidence="2 3" key="1">
    <citation type="submission" date="2018-08" db="EMBL/GenBank/DDBJ databases">
        <title>A genome reference for cultivated species of the human gut microbiota.</title>
        <authorList>
            <person name="Zou Y."/>
            <person name="Xue W."/>
            <person name="Luo G."/>
        </authorList>
    </citation>
    <scope>NUCLEOTIDE SEQUENCE [LARGE SCALE GENOMIC DNA]</scope>
    <source>
        <strain evidence="2 3">AF22-21</strain>
    </source>
</reference>
<dbReference type="Proteomes" id="UP000283295">
    <property type="component" value="Unassembled WGS sequence"/>
</dbReference>
<dbReference type="Pfam" id="PF00480">
    <property type="entry name" value="ROK"/>
    <property type="match status" value="1"/>
</dbReference>
<dbReference type="PANTHER" id="PTHR18964">
    <property type="entry name" value="ROK (REPRESSOR, ORF, KINASE) FAMILY"/>
    <property type="match status" value="1"/>
</dbReference>
<sequence length="331" mass="36422">MYIVIDVGGTFIKHCVMDRDAEIMEKNKFPTPGRFGEGLENIQQGLDAFLDALQSIYDGYKEKYDIQGIAISLPGQVDVDNGICYAGGALPYLDKAHIGELVSERCDGLKVALENDGKCAALSEIWQGNAKDYSSAVVLVFGTGVGGGIVIDRKILHGRGMVAGEMSYLFEDVNRDNIDKLVPLEANLKNTKEHVKLPDNVIWTMQASVSSLRRSVAAVKGMREDEVSGEMIYEWEAAGDKAVIDVLEDWYLNIAKHCMNMHVLLAPDIILLGGGISAEPRFIQGVKKYVDKLAKFSVIYNEMQVGLCKFGNDSNLIGALFNYLQKYEGAH</sequence>
<protein>
    <submittedName>
        <fullName evidence="2">ROK family protein</fullName>
    </submittedName>
</protein>
<organism evidence="2 3">
    <name type="scientific">Coprococcus eutactus</name>
    <dbReference type="NCBI Taxonomy" id="33043"/>
    <lineage>
        <taxon>Bacteria</taxon>
        <taxon>Bacillati</taxon>
        <taxon>Bacillota</taxon>
        <taxon>Clostridia</taxon>
        <taxon>Lachnospirales</taxon>
        <taxon>Lachnospiraceae</taxon>
        <taxon>Coprococcus</taxon>
    </lineage>
</organism>
<evidence type="ECO:0000313" key="2">
    <source>
        <dbReference type="EMBL" id="RGS40710.1"/>
    </source>
</evidence>
<dbReference type="CDD" id="cd24152">
    <property type="entry name" value="ASKHA_NBD_ROK-like"/>
    <property type="match status" value="1"/>
</dbReference>
<evidence type="ECO:0000313" key="3">
    <source>
        <dbReference type="Proteomes" id="UP000283295"/>
    </source>
</evidence>
<proteinExistence type="inferred from homology"/>
<comment type="similarity">
    <text evidence="1">Belongs to the ROK (NagC/XylR) family.</text>
</comment>
<dbReference type="SUPFAM" id="SSF53067">
    <property type="entry name" value="Actin-like ATPase domain"/>
    <property type="match status" value="1"/>
</dbReference>
<name>A0A412IQP1_9FIRM</name>
<dbReference type="InterPro" id="IPR043129">
    <property type="entry name" value="ATPase_NBD"/>
</dbReference>
<gene>
    <name evidence="2" type="ORF">DWX94_09800</name>
</gene>
<dbReference type="AlphaFoldDB" id="A0A412IQP1"/>
<evidence type="ECO:0000256" key="1">
    <source>
        <dbReference type="ARBA" id="ARBA00006479"/>
    </source>
</evidence>
<accession>A0A412IQP1</accession>
<dbReference type="EMBL" id="QRVK01000025">
    <property type="protein sequence ID" value="RGS40710.1"/>
    <property type="molecule type" value="Genomic_DNA"/>
</dbReference>
<dbReference type="InterPro" id="IPR000600">
    <property type="entry name" value="ROK"/>
</dbReference>